<keyword evidence="4 10" id="KW-0808">Transferase</keyword>
<keyword evidence="7 10" id="KW-0472">Membrane</keyword>
<feature type="binding site" evidence="10">
    <location>
        <position position="126"/>
    </location>
    <ligand>
        <name>UDP-N-acetyl-alpha-D-glucosamine</name>
        <dbReference type="ChEBI" id="CHEBI:57705"/>
    </ligand>
</feature>
<evidence type="ECO:0000256" key="8">
    <source>
        <dbReference type="ARBA" id="ARBA00023306"/>
    </source>
</evidence>
<keyword evidence="9 10" id="KW-0961">Cell wall biogenesis/degradation</keyword>
<dbReference type="Proteomes" id="UP000614811">
    <property type="component" value="Unassembled WGS sequence"/>
</dbReference>
<evidence type="ECO:0000256" key="3">
    <source>
        <dbReference type="ARBA" id="ARBA00022676"/>
    </source>
</evidence>
<evidence type="ECO:0000256" key="4">
    <source>
        <dbReference type="ARBA" id="ARBA00022679"/>
    </source>
</evidence>
<dbReference type="GO" id="GO:0005886">
    <property type="term" value="C:plasma membrane"/>
    <property type="evidence" value="ECO:0007669"/>
    <property type="project" value="UniProtKB-SubCell"/>
</dbReference>
<keyword evidence="8 10" id="KW-0131">Cell cycle</keyword>
<feature type="binding site" evidence="10">
    <location>
        <begin position="14"/>
        <end position="16"/>
    </location>
    <ligand>
        <name>UDP-N-acetyl-alpha-D-glucosamine</name>
        <dbReference type="ChEBI" id="CHEBI:57705"/>
    </ligand>
</feature>
<keyword evidence="2 10" id="KW-0132">Cell division</keyword>
<feature type="domain" description="Glycosyltransferase family 28 N-terminal" evidence="11">
    <location>
        <begin position="8"/>
        <end position="144"/>
    </location>
</feature>
<keyword evidence="14" id="KW-1185">Reference proteome</keyword>
<keyword evidence="6 10" id="KW-0573">Peptidoglycan synthesis</keyword>
<dbReference type="GO" id="GO:0005975">
    <property type="term" value="P:carbohydrate metabolic process"/>
    <property type="evidence" value="ECO:0007669"/>
    <property type="project" value="InterPro"/>
</dbReference>
<dbReference type="GO" id="GO:0051301">
    <property type="term" value="P:cell division"/>
    <property type="evidence" value="ECO:0007669"/>
    <property type="project" value="UniProtKB-KW"/>
</dbReference>
<dbReference type="NCBIfam" id="TIGR01133">
    <property type="entry name" value="murG"/>
    <property type="match status" value="1"/>
</dbReference>
<reference evidence="13" key="1">
    <citation type="journal article" date="2014" name="Int. J. Syst. Evol. Microbiol.">
        <title>Complete genome sequence of Corynebacterium casei LMG S-19264T (=DSM 44701T), isolated from a smear-ripened cheese.</title>
        <authorList>
            <consortium name="US DOE Joint Genome Institute (JGI-PGF)"/>
            <person name="Walter F."/>
            <person name="Albersmeier A."/>
            <person name="Kalinowski J."/>
            <person name="Ruckert C."/>
        </authorList>
    </citation>
    <scope>NUCLEOTIDE SEQUENCE</scope>
    <source>
        <strain evidence="13">KCTC 12711</strain>
    </source>
</reference>
<dbReference type="PANTHER" id="PTHR21015">
    <property type="entry name" value="UDP-N-ACETYLGLUCOSAMINE--N-ACETYLMURAMYL-(PENTAPEPTIDE) PYROPHOSPHORYL-UNDECAPRENOL N-ACETYLGLUCOSAMINE TRANSFERASE 1"/>
    <property type="match status" value="1"/>
</dbReference>
<dbReference type="GO" id="GO:0009252">
    <property type="term" value="P:peptidoglycan biosynthetic process"/>
    <property type="evidence" value="ECO:0007669"/>
    <property type="project" value="UniProtKB-UniRule"/>
</dbReference>
<comment type="subcellular location">
    <subcellularLocation>
        <location evidence="10">Cell membrane</location>
        <topology evidence="10">Peripheral membrane protein</topology>
        <orientation evidence="10">Cytoplasmic side</orientation>
    </subcellularLocation>
</comment>
<dbReference type="AlphaFoldDB" id="A0A918RNY1"/>
<sequence>MSRVPHLLVVAGGTGGHVYPALAVANQLRKQGVAVSWLGTHRGLESRVVPAHNIPMHWVSVEGLRGKGALTLLLAPFKLARAMWQSMRVIRRVKPDCVLGMGGFVAGPGGLMARLMGRPLIVHEQNAVAGLTNKYLAKIASRVLTGFPQVQGLPGTADWVGNPVRETIKPSIDGQTESRTKLRVLVVGGSQGAYSFNTKLPAVVSALSEMNIDIWHQSGRGNSAEVTANYAAQGVPARVTEFIDDMAEAYRWADMLICRAGAMTVAECCAAGKPALLIPYPFSAGDHQVKNAEAMVATGGARMLLNQQIEQPEMIATLQDMLSSRDSLRAMGLQAQSLHKPDALRDVVAVCQEYLDA</sequence>
<dbReference type="CDD" id="cd03785">
    <property type="entry name" value="GT28_MurG"/>
    <property type="match status" value="1"/>
</dbReference>
<dbReference type="GO" id="GO:0071555">
    <property type="term" value="P:cell wall organization"/>
    <property type="evidence" value="ECO:0007669"/>
    <property type="project" value="UniProtKB-KW"/>
</dbReference>
<comment type="caution">
    <text evidence="13">The sequence shown here is derived from an EMBL/GenBank/DDBJ whole genome shotgun (WGS) entry which is preliminary data.</text>
</comment>
<name>A0A918RNY1_9GAMM</name>
<comment type="pathway">
    <text evidence="10">Cell wall biogenesis; peptidoglycan biosynthesis.</text>
</comment>
<evidence type="ECO:0000256" key="2">
    <source>
        <dbReference type="ARBA" id="ARBA00022618"/>
    </source>
</evidence>
<dbReference type="InterPro" id="IPR004276">
    <property type="entry name" value="GlycoTrans_28_N"/>
</dbReference>
<comment type="catalytic activity">
    <reaction evidence="10">
        <text>di-trans,octa-cis-undecaprenyl diphospho-N-acetyl-alpha-D-muramoyl-L-alanyl-D-glutamyl-meso-2,6-diaminopimeloyl-D-alanyl-D-alanine + UDP-N-acetyl-alpha-D-glucosamine = di-trans,octa-cis-undecaprenyl diphospho-[N-acetyl-alpha-D-glucosaminyl-(1-&gt;4)]-N-acetyl-alpha-D-muramoyl-L-alanyl-D-glutamyl-meso-2,6-diaminopimeloyl-D-alanyl-D-alanine + UDP + H(+)</text>
        <dbReference type="Rhea" id="RHEA:31227"/>
        <dbReference type="ChEBI" id="CHEBI:15378"/>
        <dbReference type="ChEBI" id="CHEBI:57705"/>
        <dbReference type="ChEBI" id="CHEBI:58223"/>
        <dbReference type="ChEBI" id="CHEBI:61387"/>
        <dbReference type="ChEBI" id="CHEBI:61388"/>
        <dbReference type="EC" id="2.4.1.227"/>
    </reaction>
</comment>
<evidence type="ECO:0000256" key="1">
    <source>
        <dbReference type="ARBA" id="ARBA00022475"/>
    </source>
</evidence>
<dbReference type="PANTHER" id="PTHR21015:SF22">
    <property type="entry name" value="GLYCOSYLTRANSFERASE"/>
    <property type="match status" value="1"/>
</dbReference>
<feature type="binding site" evidence="10">
    <location>
        <position position="288"/>
    </location>
    <ligand>
        <name>UDP-N-acetyl-alpha-D-glucosamine</name>
        <dbReference type="ChEBI" id="CHEBI:57705"/>
    </ligand>
</feature>
<accession>A0A918RNY1</accession>
<evidence type="ECO:0000256" key="6">
    <source>
        <dbReference type="ARBA" id="ARBA00022984"/>
    </source>
</evidence>
<dbReference type="EC" id="2.4.1.227" evidence="10"/>
<feature type="binding site" evidence="10">
    <location>
        <position position="243"/>
    </location>
    <ligand>
        <name>UDP-N-acetyl-alpha-D-glucosamine</name>
        <dbReference type="ChEBI" id="CHEBI:57705"/>
    </ligand>
</feature>
<evidence type="ECO:0000256" key="10">
    <source>
        <dbReference type="HAMAP-Rule" id="MF_00033"/>
    </source>
</evidence>
<evidence type="ECO:0000313" key="13">
    <source>
        <dbReference type="EMBL" id="GHA05872.1"/>
    </source>
</evidence>
<dbReference type="InterPro" id="IPR006009">
    <property type="entry name" value="GlcNAc_MurG"/>
</dbReference>
<dbReference type="HAMAP" id="MF_00033">
    <property type="entry name" value="MurG"/>
    <property type="match status" value="1"/>
</dbReference>
<organism evidence="13 14">
    <name type="scientific">Arenicella chitinivorans</name>
    <dbReference type="NCBI Taxonomy" id="1329800"/>
    <lineage>
        <taxon>Bacteria</taxon>
        <taxon>Pseudomonadati</taxon>
        <taxon>Pseudomonadota</taxon>
        <taxon>Gammaproteobacteria</taxon>
        <taxon>Arenicellales</taxon>
        <taxon>Arenicellaceae</taxon>
        <taxon>Arenicella</taxon>
    </lineage>
</organism>
<dbReference type="GO" id="GO:0050511">
    <property type="term" value="F:undecaprenyldiphospho-muramoylpentapeptide beta-N-acetylglucosaminyltransferase activity"/>
    <property type="evidence" value="ECO:0007669"/>
    <property type="project" value="UniProtKB-UniRule"/>
</dbReference>
<comment type="similarity">
    <text evidence="10">Belongs to the glycosyltransferase 28 family. MurG subfamily.</text>
</comment>
<dbReference type="SUPFAM" id="SSF53756">
    <property type="entry name" value="UDP-Glycosyltransferase/glycogen phosphorylase"/>
    <property type="match status" value="1"/>
</dbReference>
<comment type="caution">
    <text evidence="10">Lacks conserved residue(s) required for the propagation of feature annotation.</text>
</comment>
<feature type="domain" description="Glycosyl transferase family 28 C-terminal" evidence="12">
    <location>
        <begin position="184"/>
        <end position="343"/>
    </location>
</feature>
<evidence type="ECO:0000256" key="7">
    <source>
        <dbReference type="ARBA" id="ARBA00023136"/>
    </source>
</evidence>
<evidence type="ECO:0000259" key="12">
    <source>
        <dbReference type="Pfam" id="PF04101"/>
    </source>
</evidence>
<keyword evidence="3 10" id="KW-0328">Glycosyltransferase</keyword>
<evidence type="ECO:0000313" key="14">
    <source>
        <dbReference type="Proteomes" id="UP000614811"/>
    </source>
</evidence>
<gene>
    <name evidence="10 13" type="primary">murG</name>
    <name evidence="13" type="ORF">GCM10008090_14390</name>
</gene>
<feature type="binding site" evidence="10">
    <location>
        <position position="190"/>
    </location>
    <ligand>
        <name>UDP-N-acetyl-alpha-D-glucosamine</name>
        <dbReference type="ChEBI" id="CHEBI:57705"/>
    </ligand>
</feature>
<dbReference type="EMBL" id="BMXA01000002">
    <property type="protein sequence ID" value="GHA05872.1"/>
    <property type="molecule type" value="Genomic_DNA"/>
</dbReference>
<proteinExistence type="inferred from homology"/>
<dbReference type="Pfam" id="PF04101">
    <property type="entry name" value="Glyco_tran_28_C"/>
    <property type="match status" value="1"/>
</dbReference>
<dbReference type="Gene3D" id="3.40.50.2000">
    <property type="entry name" value="Glycogen Phosphorylase B"/>
    <property type="match status" value="2"/>
</dbReference>
<keyword evidence="1 10" id="KW-1003">Cell membrane</keyword>
<feature type="binding site" evidence="10">
    <location>
        <position position="165"/>
    </location>
    <ligand>
        <name>UDP-N-acetyl-alpha-D-glucosamine</name>
        <dbReference type="ChEBI" id="CHEBI:57705"/>
    </ligand>
</feature>
<evidence type="ECO:0000256" key="5">
    <source>
        <dbReference type="ARBA" id="ARBA00022960"/>
    </source>
</evidence>
<evidence type="ECO:0000259" key="11">
    <source>
        <dbReference type="Pfam" id="PF03033"/>
    </source>
</evidence>
<protein>
    <recommendedName>
        <fullName evidence="10">UDP-N-acetylglucosamine--N-acetylmuramyl-(pentapeptide) pyrophosphoryl-undecaprenol N-acetylglucosamine transferase</fullName>
        <ecNumber evidence="10">2.4.1.227</ecNumber>
    </recommendedName>
    <alternativeName>
        <fullName evidence="10">Undecaprenyl-PP-MurNAc-pentapeptide-UDPGlcNAc GlcNAc transferase</fullName>
    </alternativeName>
</protein>
<keyword evidence="5 10" id="KW-0133">Cell shape</keyword>
<dbReference type="GO" id="GO:0008360">
    <property type="term" value="P:regulation of cell shape"/>
    <property type="evidence" value="ECO:0007669"/>
    <property type="project" value="UniProtKB-KW"/>
</dbReference>
<comment type="function">
    <text evidence="10">Cell wall formation. Catalyzes the transfer of a GlcNAc subunit on undecaprenyl-pyrophosphoryl-MurNAc-pentapeptide (lipid intermediate I) to form undecaprenyl-pyrophosphoryl-MurNAc-(pentapeptide)GlcNAc (lipid intermediate II).</text>
</comment>
<evidence type="ECO:0000256" key="9">
    <source>
        <dbReference type="ARBA" id="ARBA00023316"/>
    </source>
</evidence>
<dbReference type="RefSeq" id="WP_189399363.1">
    <property type="nucleotide sequence ID" value="NZ_BMXA01000002.1"/>
</dbReference>
<dbReference type="InterPro" id="IPR007235">
    <property type="entry name" value="Glyco_trans_28_C"/>
</dbReference>
<dbReference type="Pfam" id="PF03033">
    <property type="entry name" value="Glyco_transf_28"/>
    <property type="match status" value="1"/>
</dbReference>
<reference evidence="13" key="2">
    <citation type="submission" date="2020-09" db="EMBL/GenBank/DDBJ databases">
        <authorList>
            <person name="Sun Q."/>
            <person name="Kim S."/>
        </authorList>
    </citation>
    <scope>NUCLEOTIDE SEQUENCE</scope>
    <source>
        <strain evidence="13">KCTC 12711</strain>
    </source>
</reference>